<dbReference type="RefSeq" id="WP_055301468.1">
    <property type="nucleotide sequence ID" value="NZ_CYYR01000003.1"/>
</dbReference>
<evidence type="ECO:0000313" key="1">
    <source>
        <dbReference type="EMBL" id="CUN55691.1"/>
    </source>
</evidence>
<dbReference type="Proteomes" id="UP000095395">
    <property type="component" value="Unassembled WGS sequence"/>
</dbReference>
<dbReference type="Pfam" id="PF11185">
    <property type="entry name" value="DUF2971"/>
    <property type="match status" value="1"/>
</dbReference>
<dbReference type="InterPro" id="IPR021352">
    <property type="entry name" value="DUF2971"/>
</dbReference>
<protein>
    <submittedName>
        <fullName evidence="1">Protein of uncharacterized function (DUF2971)</fullName>
    </submittedName>
</protein>
<organism evidence="1 2">
    <name type="scientific">Roseburia inulinivorans</name>
    <dbReference type="NCBI Taxonomy" id="360807"/>
    <lineage>
        <taxon>Bacteria</taxon>
        <taxon>Bacillati</taxon>
        <taxon>Bacillota</taxon>
        <taxon>Clostridia</taxon>
        <taxon>Lachnospirales</taxon>
        <taxon>Lachnospiraceae</taxon>
        <taxon>Roseburia</taxon>
    </lineage>
</organism>
<evidence type="ECO:0000313" key="2">
    <source>
        <dbReference type="Proteomes" id="UP000095395"/>
    </source>
</evidence>
<proteinExistence type="predicted"/>
<dbReference type="AlphaFoldDB" id="A0A173XUS8"/>
<name>A0A173XUS8_9FIRM</name>
<dbReference type="EMBL" id="CYYR01000003">
    <property type="protein sequence ID" value="CUN55691.1"/>
    <property type="molecule type" value="Genomic_DNA"/>
</dbReference>
<gene>
    <name evidence="1" type="ORF">ERS852392_00744</name>
</gene>
<reference evidence="1 2" key="1">
    <citation type="submission" date="2015-09" db="EMBL/GenBank/DDBJ databases">
        <authorList>
            <consortium name="Pathogen Informatics"/>
        </authorList>
    </citation>
    <scope>NUCLEOTIDE SEQUENCE [LARGE SCALE GENOMIC DNA]</scope>
    <source>
        <strain evidence="1 2">2789STDY5608835</strain>
    </source>
</reference>
<accession>A0A173XUS8</accession>
<sequence length="266" mass="31839">MDYNRYIELYRQGKFQEAVEYKATQIPTRLVKYYSFNDNEDVNKSKIQYLREQRIFLSASFGFNDPFEGKFFKFDKEKLENCGWDKDMVVDYYTSLANGFRYTCLSNTDENNMPMWAYYANNHQGFCVEYLLCDMQKRYIFPVTYEPERVSANAITTNLLYEYMKMKEEGIEYTDTSADANVYLQMLILSLAAKHKSWEHEREYRIICHRDDFPAIPSKIYIGLNCKEEYRKELIEVGRSIDVCKVYQMEFDEDSEVFGLKKRLLI</sequence>